<dbReference type="SMART" id="SM00382">
    <property type="entry name" value="AAA"/>
    <property type="match status" value="2"/>
</dbReference>
<organism evidence="4 5">
    <name type="scientific">Symbiodinium natans</name>
    <dbReference type="NCBI Taxonomy" id="878477"/>
    <lineage>
        <taxon>Eukaryota</taxon>
        <taxon>Sar</taxon>
        <taxon>Alveolata</taxon>
        <taxon>Dinophyceae</taxon>
        <taxon>Suessiales</taxon>
        <taxon>Symbiodiniaceae</taxon>
        <taxon>Symbiodinium</taxon>
    </lineage>
</organism>
<dbReference type="Proteomes" id="UP000604046">
    <property type="component" value="Unassembled WGS sequence"/>
</dbReference>
<sequence length="556" mass="62378">MGSFKGYPASDVAMVDSKAWLLAMSGIAHQHSSAGATIHDRALSEPKLIDVSCAFEEGCRVLVVGGNGAGKSTLLSIMGGKKMIPRSDCKILGKPVFHDSTLNLERMYCGDWWRTDFFFNITVAELIGDKLLNTPRVQELIDIMQINTTWYINAISDGQRRRCQLLECLAEEKKVYILDEITTDLDLFAREGLLRFLRRESEEKGATIFYATHIFDHLADWATHVLYFCQGKIEKDWISRSYGGSQQDIENAGEGVQNSLYASFTTLWKDCSTTGPEVEEVDGPVLETKNLTYSYAGGSPQLKNVSFHFGRGARILVVGANGAGKSTLLSILGGKRMIPRGHASVMKKDCFHDGGVSQHIMYCGDWWRTKFFMNLTVGALLGEMAQSERCIHLAKVLQVDMEWKINEVSDGMRRRCQLLECLATPRSVYLMDEITSDLDLYAREGILSFLRAECEIRGATIFYCTHIFDHLEGWASHLLHLSQGEVVKFCPMDDVSEYHDLCKEGNATPLYSLVRRWIYQEYDASEGAQPWRKLAKTEDGRLPNLGLAGPFQMTSG</sequence>
<evidence type="ECO:0000313" key="5">
    <source>
        <dbReference type="Proteomes" id="UP000604046"/>
    </source>
</evidence>
<comment type="caution">
    <text evidence="4">The sequence shown here is derived from an EMBL/GenBank/DDBJ whole genome shotgun (WGS) entry which is preliminary data.</text>
</comment>
<dbReference type="Gene3D" id="3.40.50.300">
    <property type="entry name" value="P-loop containing nucleotide triphosphate hydrolases"/>
    <property type="match status" value="2"/>
</dbReference>
<evidence type="ECO:0000259" key="3">
    <source>
        <dbReference type="PROSITE" id="PS50893"/>
    </source>
</evidence>
<dbReference type="EMBL" id="CAJNDS010000719">
    <property type="protein sequence ID" value="CAE7230197.1"/>
    <property type="molecule type" value="Genomic_DNA"/>
</dbReference>
<dbReference type="OrthoDB" id="6512918at2759"/>
<dbReference type="SUPFAM" id="SSF52540">
    <property type="entry name" value="P-loop containing nucleoside triphosphate hydrolases"/>
    <property type="match status" value="2"/>
</dbReference>
<dbReference type="Pfam" id="PF00005">
    <property type="entry name" value="ABC_tran"/>
    <property type="match status" value="2"/>
</dbReference>
<evidence type="ECO:0000256" key="1">
    <source>
        <dbReference type="ARBA" id="ARBA00022741"/>
    </source>
</evidence>
<accession>A0A812KL54</accession>
<keyword evidence="5" id="KW-1185">Reference proteome</keyword>
<evidence type="ECO:0000313" key="4">
    <source>
        <dbReference type="EMBL" id="CAE7230197.1"/>
    </source>
</evidence>
<dbReference type="GO" id="GO:0005524">
    <property type="term" value="F:ATP binding"/>
    <property type="evidence" value="ECO:0007669"/>
    <property type="project" value="UniProtKB-KW"/>
</dbReference>
<keyword evidence="1" id="KW-0547">Nucleotide-binding</keyword>
<dbReference type="GO" id="GO:0016887">
    <property type="term" value="F:ATP hydrolysis activity"/>
    <property type="evidence" value="ECO:0007669"/>
    <property type="project" value="InterPro"/>
</dbReference>
<protein>
    <submittedName>
        <fullName evidence="4">ABCI20 protein</fullName>
    </submittedName>
</protein>
<evidence type="ECO:0000256" key="2">
    <source>
        <dbReference type="ARBA" id="ARBA00022840"/>
    </source>
</evidence>
<dbReference type="PROSITE" id="PS50893">
    <property type="entry name" value="ABC_TRANSPORTER_2"/>
    <property type="match status" value="2"/>
</dbReference>
<name>A0A812KL54_9DINO</name>
<dbReference type="InterPro" id="IPR003593">
    <property type="entry name" value="AAA+_ATPase"/>
</dbReference>
<gene>
    <name evidence="4" type="primary">ABCI20</name>
    <name evidence="4" type="ORF">SNAT2548_LOCUS9330</name>
</gene>
<dbReference type="AlphaFoldDB" id="A0A812KL54"/>
<feature type="domain" description="ABC transporter" evidence="3">
    <location>
        <begin position="286"/>
        <end position="508"/>
    </location>
</feature>
<dbReference type="InterPro" id="IPR027417">
    <property type="entry name" value="P-loop_NTPase"/>
</dbReference>
<dbReference type="PANTHER" id="PTHR43158">
    <property type="entry name" value="SKFA PEPTIDE EXPORT ATP-BINDING PROTEIN SKFE"/>
    <property type="match status" value="1"/>
</dbReference>
<feature type="domain" description="ABC transporter" evidence="3">
    <location>
        <begin position="22"/>
        <end position="255"/>
    </location>
</feature>
<dbReference type="PANTHER" id="PTHR43158:SF2">
    <property type="entry name" value="SKFA PEPTIDE EXPORT ATP-BINDING PROTEIN SKFE"/>
    <property type="match status" value="1"/>
</dbReference>
<keyword evidence="2" id="KW-0067">ATP-binding</keyword>
<reference evidence="4" key="1">
    <citation type="submission" date="2021-02" db="EMBL/GenBank/DDBJ databases">
        <authorList>
            <person name="Dougan E. K."/>
            <person name="Rhodes N."/>
            <person name="Thang M."/>
            <person name="Chan C."/>
        </authorList>
    </citation>
    <scope>NUCLEOTIDE SEQUENCE</scope>
</reference>
<proteinExistence type="predicted"/>
<dbReference type="InterPro" id="IPR003439">
    <property type="entry name" value="ABC_transporter-like_ATP-bd"/>
</dbReference>
<dbReference type="CDD" id="cd00267">
    <property type="entry name" value="ABC_ATPase"/>
    <property type="match status" value="1"/>
</dbReference>